<evidence type="ECO:0000313" key="9">
    <source>
        <dbReference type="EMBL" id="QWQ20240.2"/>
    </source>
</evidence>
<reference evidence="9" key="1">
    <citation type="submission" date="2021-06" db="EMBL/GenBank/DDBJ databases">
        <title>Emergence of genetically related NDM-1-producing Providencia rettgeri strains in Argentina.</title>
        <authorList>
            <person name="Pasteran F."/>
            <person name="Meo A."/>
            <person name="Gomez S."/>
            <person name="Derdoy L."/>
            <person name="Albronoz E."/>
            <person name="Faccone D."/>
            <person name="Guerriero L."/>
            <person name="Archuby D."/>
            <person name="Tarzia A."/>
            <person name="Lopez M."/>
            <person name="Corso A."/>
        </authorList>
    </citation>
    <scope>NUCLEOTIDE SEQUENCE</scope>
    <source>
        <strain evidence="9">PreM15628</strain>
    </source>
</reference>
<dbReference type="InterPro" id="IPR051689">
    <property type="entry name" value="Sterol_desaturase/TMEM195"/>
</dbReference>
<evidence type="ECO:0000256" key="7">
    <source>
        <dbReference type="SAM" id="Phobius"/>
    </source>
</evidence>
<dbReference type="PANTHER" id="PTHR21624">
    <property type="entry name" value="STEROL DESATURASE-RELATED PROTEIN"/>
    <property type="match status" value="1"/>
</dbReference>
<comment type="subcellular location">
    <subcellularLocation>
        <location evidence="1">Endomembrane system</location>
        <topology evidence="1">Multi-pass membrane protein</topology>
    </subcellularLocation>
</comment>
<dbReference type="GO" id="GO:0006643">
    <property type="term" value="P:membrane lipid metabolic process"/>
    <property type="evidence" value="ECO:0007669"/>
    <property type="project" value="TreeGrafter"/>
</dbReference>
<evidence type="ECO:0000259" key="8">
    <source>
        <dbReference type="Pfam" id="PF04116"/>
    </source>
</evidence>
<feature type="transmembrane region" description="Helical" evidence="7">
    <location>
        <begin position="320"/>
        <end position="338"/>
    </location>
</feature>
<dbReference type="GO" id="GO:0008610">
    <property type="term" value="P:lipid biosynthetic process"/>
    <property type="evidence" value="ECO:0007669"/>
    <property type="project" value="InterPro"/>
</dbReference>
<feature type="transmembrane region" description="Helical" evidence="7">
    <location>
        <begin position="132"/>
        <end position="154"/>
    </location>
</feature>
<gene>
    <name evidence="9" type="ORF">KOF27_16825</name>
</gene>
<dbReference type="InterPro" id="IPR036259">
    <property type="entry name" value="MFS_trans_sf"/>
</dbReference>
<feature type="transmembrane region" description="Helical" evidence="7">
    <location>
        <begin position="264"/>
        <end position="284"/>
    </location>
</feature>
<keyword evidence="3 7" id="KW-1133">Transmembrane helix</keyword>
<dbReference type="InterPro" id="IPR006694">
    <property type="entry name" value="Fatty_acid_hydroxylase"/>
</dbReference>
<dbReference type="Gene3D" id="1.20.1250.20">
    <property type="entry name" value="MFS general substrate transporter like domains"/>
    <property type="match status" value="1"/>
</dbReference>
<evidence type="ECO:0000256" key="1">
    <source>
        <dbReference type="ARBA" id="ARBA00004127"/>
    </source>
</evidence>
<feature type="transmembrane region" description="Helical" evidence="7">
    <location>
        <begin position="344"/>
        <end position="363"/>
    </location>
</feature>
<keyword evidence="2 7" id="KW-0812">Transmembrane</keyword>
<feature type="transmembrane region" description="Helical" evidence="7">
    <location>
        <begin position="75"/>
        <end position="93"/>
    </location>
</feature>
<evidence type="ECO:0000256" key="4">
    <source>
        <dbReference type="ARBA" id="ARBA00023002"/>
    </source>
</evidence>
<evidence type="ECO:0000313" key="10">
    <source>
        <dbReference type="Proteomes" id="UP000682358"/>
    </source>
</evidence>
<dbReference type="EMBL" id="CP076405">
    <property type="protein sequence ID" value="QWQ20240.2"/>
    <property type="molecule type" value="Genomic_DNA"/>
</dbReference>
<dbReference type="GO" id="GO:0050479">
    <property type="term" value="F:glyceryl-ether monooxygenase activity"/>
    <property type="evidence" value="ECO:0007669"/>
    <property type="project" value="TreeGrafter"/>
</dbReference>
<evidence type="ECO:0000256" key="2">
    <source>
        <dbReference type="ARBA" id="ARBA00022692"/>
    </source>
</evidence>
<feature type="domain" description="Fatty acid hydroxylase" evidence="8">
    <location>
        <begin position="78"/>
        <end position="211"/>
    </location>
</feature>
<keyword evidence="6 7" id="KW-0472">Membrane</keyword>
<dbReference type="GO" id="GO:0005506">
    <property type="term" value="F:iron ion binding"/>
    <property type="evidence" value="ECO:0007669"/>
    <property type="project" value="InterPro"/>
</dbReference>
<proteinExistence type="predicted"/>
<dbReference type="AlphaFoldDB" id="A0AAJ4THS5"/>
<keyword evidence="5" id="KW-0443">Lipid metabolism</keyword>
<evidence type="ECO:0000256" key="6">
    <source>
        <dbReference type="ARBA" id="ARBA00023136"/>
    </source>
</evidence>
<accession>A0AAJ4THS5</accession>
<feature type="transmembrane region" description="Helical" evidence="7">
    <location>
        <begin position="47"/>
        <end position="66"/>
    </location>
</feature>
<evidence type="ECO:0000256" key="5">
    <source>
        <dbReference type="ARBA" id="ARBA00023098"/>
    </source>
</evidence>
<feature type="transmembrane region" description="Helical" evidence="7">
    <location>
        <begin position="296"/>
        <end position="313"/>
    </location>
</feature>
<dbReference type="Pfam" id="PF04116">
    <property type="entry name" value="FA_hydroxylase"/>
    <property type="match status" value="1"/>
</dbReference>
<keyword evidence="4" id="KW-0560">Oxidoreductase</keyword>
<dbReference type="Proteomes" id="UP000682358">
    <property type="component" value="Chromosome"/>
</dbReference>
<dbReference type="GO" id="GO:0012505">
    <property type="term" value="C:endomembrane system"/>
    <property type="evidence" value="ECO:0007669"/>
    <property type="project" value="UniProtKB-SubCell"/>
</dbReference>
<name>A0AAJ4THS5_PRORE</name>
<organism evidence="9 10">
    <name type="scientific">Providencia rettgeri</name>
    <dbReference type="NCBI Taxonomy" id="587"/>
    <lineage>
        <taxon>Bacteria</taxon>
        <taxon>Pseudomonadati</taxon>
        <taxon>Pseudomonadota</taxon>
        <taxon>Gammaproteobacteria</taxon>
        <taxon>Enterobacterales</taxon>
        <taxon>Morganellaceae</taxon>
        <taxon>Providencia</taxon>
    </lineage>
</organism>
<dbReference type="GO" id="GO:0016020">
    <property type="term" value="C:membrane"/>
    <property type="evidence" value="ECO:0007669"/>
    <property type="project" value="GOC"/>
</dbReference>
<protein>
    <submittedName>
        <fullName evidence="9">Sterol desaturase family protein</fullName>
    </submittedName>
</protein>
<evidence type="ECO:0000256" key="3">
    <source>
        <dbReference type="ARBA" id="ARBA00022989"/>
    </source>
</evidence>
<sequence length="398" mass="45989">MNELTFPIVFMLAVVVAEGLVIAKTQKGTVSWQELVFNLNSGHIMLWLFRGLEIFCYGFVVTHYSFNLVENWPTALVWVFTIFAWDFGFYWLHRLHHTYRVLWAVHVVHHQGEHYNLSLGVRNSWYSSLTSIPFFMLLALMGIPLEVFITVSILHYTIQFFNHSALIPRLGWLEKFMVTPQHHRVHHVKEGHYSNRNFGGSFIFWDKLFGTFSKLPETEHHFGIKGAPASENPFIDSNLPFWRIIKRRSQPKEKPAPLFRVNQIALVMGTLLLFSLVIGYVYIYGYGYQGTTQQQVILFILLALGTVALSGISDGRKIGLMSWFFIACLLLICILFIWQWTTPFWVIFTTALWLHSLLMLLGIGRKSIQVRDVAWAAKAVRLPTPPWSSVPKSVEQGR</sequence>
<dbReference type="PANTHER" id="PTHR21624:SF1">
    <property type="entry name" value="ALKYLGLYCEROL MONOOXYGENASE"/>
    <property type="match status" value="1"/>
</dbReference>